<dbReference type="Proteomes" id="UP000298061">
    <property type="component" value="Unassembled WGS sequence"/>
</dbReference>
<protein>
    <submittedName>
        <fullName evidence="1">Uncharacterized protein</fullName>
    </submittedName>
</protein>
<organism evidence="1 2">
    <name type="scientific">Hericium alpestre</name>
    <dbReference type="NCBI Taxonomy" id="135208"/>
    <lineage>
        <taxon>Eukaryota</taxon>
        <taxon>Fungi</taxon>
        <taxon>Dikarya</taxon>
        <taxon>Basidiomycota</taxon>
        <taxon>Agaricomycotina</taxon>
        <taxon>Agaricomycetes</taxon>
        <taxon>Russulales</taxon>
        <taxon>Hericiaceae</taxon>
        <taxon>Hericium</taxon>
    </lineage>
</organism>
<sequence length="70" mass="7790">MLWDSALAFKEKNNKNSPWNKACAAMPRVLRQGLAITLADAYTEFQTGEKKMALLKPDGSQLGMQGYPML</sequence>
<comment type="caution">
    <text evidence="1">The sequence shown here is derived from an EMBL/GenBank/DDBJ whole genome shotgun (WGS) entry which is preliminary data.</text>
</comment>
<accession>A0A4Y9ZQ32</accession>
<evidence type="ECO:0000313" key="2">
    <source>
        <dbReference type="Proteomes" id="UP000298061"/>
    </source>
</evidence>
<reference evidence="1 2" key="1">
    <citation type="submission" date="2019-02" db="EMBL/GenBank/DDBJ databases">
        <title>Genome sequencing of the rare red list fungi Hericium alpestre (H. flagellum).</title>
        <authorList>
            <person name="Buettner E."/>
            <person name="Kellner H."/>
        </authorList>
    </citation>
    <scope>NUCLEOTIDE SEQUENCE [LARGE SCALE GENOMIC DNA]</scope>
    <source>
        <strain evidence="1 2">DSM 108284</strain>
    </source>
</reference>
<gene>
    <name evidence="1" type="ORF">EWM64_g7639</name>
</gene>
<name>A0A4Y9ZQ32_9AGAM</name>
<evidence type="ECO:0000313" key="1">
    <source>
        <dbReference type="EMBL" id="TFY76374.1"/>
    </source>
</evidence>
<proteinExistence type="predicted"/>
<dbReference type="EMBL" id="SFCI01001226">
    <property type="protein sequence ID" value="TFY76374.1"/>
    <property type="molecule type" value="Genomic_DNA"/>
</dbReference>
<keyword evidence="2" id="KW-1185">Reference proteome</keyword>
<dbReference type="AlphaFoldDB" id="A0A4Y9ZQ32"/>